<feature type="transmembrane region" description="Helical" evidence="6">
    <location>
        <begin position="275"/>
        <end position="295"/>
    </location>
</feature>
<dbReference type="PANTHER" id="PTHR30250">
    <property type="entry name" value="PST FAMILY PREDICTED COLANIC ACID TRANSPORTER"/>
    <property type="match status" value="1"/>
</dbReference>
<gene>
    <name evidence="7" type="ORF">SAMN04490247_3002</name>
</gene>
<evidence type="ECO:0000256" key="6">
    <source>
        <dbReference type="SAM" id="Phobius"/>
    </source>
</evidence>
<feature type="transmembrane region" description="Helical" evidence="6">
    <location>
        <begin position="223"/>
        <end position="243"/>
    </location>
</feature>
<proteinExistence type="predicted"/>
<dbReference type="OrthoDB" id="9775950at2"/>
<evidence type="ECO:0000256" key="5">
    <source>
        <dbReference type="ARBA" id="ARBA00023136"/>
    </source>
</evidence>
<dbReference type="PANTHER" id="PTHR30250:SF29">
    <property type="entry name" value="POLYSACCHARIDE BIOSYNTHESIS PROTEIN C-TERMINAL DOMAIN-CONTAINING PROTEIN"/>
    <property type="match status" value="1"/>
</dbReference>
<evidence type="ECO:0000313" key="8">
    <source>
        <dbReference type="Proteomes" id="UP000199225"/>
    </source>
</evidence>
<name>A0A1G8W354_9BACI</name>
<accession>A0A1G8W354</accession>
<feature type="transmembrane region" description="Helical" evidence="6">
    <location>
        <begin position="458"/>
        <end position="478"/>
    </location>
</feature>
<keyword evidence="2" id="KW-1003">Cell membrane</keyword>
<keyword evidence="8" id="KW-1185">Reference proteome</keyword>
<feature type="transmembrane region" description="Helical" evidence="6">
    <location>
        <begin position="373"/>
        <end position="391"/>
    </location>
</feature>
<feature type="transmembrane region" description="Helical" evidence="6">
    <location>
        <begin position="79"/>
        <end position="100"/>
    </location>
</feature>
<organism evidence="7 8">
    <name type="scientific">Salimicrobium halophilum</name>
    <dbReference type="NCBI Taxonomy" id="86666"/>
    <lineage>
        <taxon>Bacteria</taxon>
        <taxon>Bacillati</taxon>
        <taxon>Bacillota</taxon>
        <taxon>Bacilli</taxon>
        <taxon>Bacillales</taxon>
        <taxon>Bacillaceae</taxon>
        <taxon>Salimicrobium</taxon>
    </lineage>
</organism>
<keyword evidence="4 6" id="KW-1133">Transmembrane helix</keyword>
<evidence type="ECO:0000256" key="3">
    <source>
        <dbReference type="ARBA" id="ARBA00022692"/>
    </source>
</evidence>
<dbReference type="Proteomes" id="UP000199225">
    <property type="component" value="Unassembled WGS sequence"/>
</dbReference>
<dbReference type="InterPro" id="IPR050833">
    <property type="entry name" value="Poly_Biosynth_Transport"/>
</dbReference>
<evidence type="ECO:0000256" key="1">
    <source>
        <dbReference type="ARBA" id="ARBA00004651"/>
    </source>
</evidence>
<feature type="transmembrane region" description="Helical" evidence="6">
    <location>
        <begin position="120"/>
        <end position="138"/>
    </location>
</feature>
<sequence>MSSKWLKGAAWLFVAGVIGKVLSAGYRIPLQNLGGDVGFYVYQQIYPIIGIGIVFALQGIPAAVSRVIADGASMSISSFYIPILTWLSAFFFALAAIGYASASSIAGFMGDEQLTSSLEASFLIFLVVPFLAALRGIFQGKEDMKTSAVSQLIEQFVRVVGILIASAAAYMIGDVYLIGTGTATAVVTGMVLSCIYLGWKWSRNAFSTKGKESIPRFFYVRRVVFYSLLIGINYMLMLLLQLADAFTFVPLLTENGYKVAEAREWKGVYDRAQPLIQLVLVLASSVALSLLPAVVRADNAKQAVAQAMTITLLISTAACVGLLVLFPEINRLFYLDTSGTGVLRLQMVNVILVSIAVTSASALQGLGYVGKTAAVICGGLIVKVIGNVILIPHFHEYGAALASIFAAGFIVIIHVQLLKRKLHRNLFIWRKGRLLPALLGMAGVIGMLQSVYSPDSRLVLLGWVLVLSGAGAFLYGFLLRQFRTVPDTVVPSEWRKWIVKEDS</sequence>
<dbReference type="AlphaFoldDB" id="A0A1G8W354"/>
<feature type="transmembrane region" description="Helical" evidence="6">
    <location>
        <begin position="47"/>
        <end position="67"/>
    </location>
</feature>
<feature type="transmembrane region" description="Helical" evidence="6">
    <location>
        <begin position="159"/>
        <end position="178"/>
    </location>
</feature>
<dbReference type="GO" id="GO:0005886">
    <property type="term" value="C:plasma membrane"/>
    <property type="evidence" value="ECO:0007669"/>
    <property type="project" value="UniProtKB-SubCell"/>
</dbReference>
<dbReference type="EMBL" id="FNEV01000012">
    <property type="protein sequence ID" value="SDJ72513.1"/>
    <property type="molecule type" value="Genomic_DNA"/>
</dbReference>
<comment type="subcellular location">
    <subcellularLocation>
        <location evidence="1">Cell membrane</location>
        <topology evidence="1">Multi-pass membrane protein</topology>
    </subcellularLocation>
</comment>
<feature type="transmembrane region" description="Helical" evidence="6">
    <location>
        <begin position="434"/>
        <end position="452"/>
    </location>
</feature>
<feature type="transmembrane region" description="Helical" evidence="6">
    <location>
        <begin position="184"/>
        <end position="202"/>
    </location>
</feature>
<dbReference type="RefSeq" id="WP_093194666.1">
    <property type="nucleotide sequence ID" value="NZ_FNEV01000012.1"/>
</dbReference>
<evidence type="ECO:0000256" key="2">
    <source>
        <dbReference type="ARBA" id="ARBA00022475"/>
    </source>
</evidence>
<feature type="transmembrane region" description="Helical" evidence="6">
    <location>
        <begin position="307"/>
        <end position="326"/>
    </location>
</feature>
<evidence type="ECO:0000313" key="7">
    <source>
        <dbReference type="EMBL" id="SDJ72513.1"/>
    </source>
</evidence>
<protein>
    <submittedName>
        <fullName evidence="7">Polysaccharide transporter, PST family</fullName>
    </submittedName>
</protein>
<evidence type="ECO:0000256" key="4">
    <source>
        <dbReference type="ARBA" id="ARBA00022989"/>
    </source>
</evidence>
<keyword evidence="5 6" id="KW-0472">Membrane</keyword>
<dbReference type="InterPro" id="IPR024923">
    <property type="entry name" value="PG_synth_SpoVB"/>
</dbReference>
<feature type="transmembrane region" description="Helical" evidence="6">
    <location>
        <begin position="397"/>
        <end position="418"/>
    </location>
</feature>
<dbReference type="STRING" id="86666.SAMN04490247_3002"/>
<keyword evidence="3 6" id="KW-0812">Transmembrane</keyword>
<dbReference type="InterPro" id="IPR002797">
    <property type="entry name" value="Polysacc_synth"/>
</dbReference>
<dbReference type="Pfam" id="PF01943">
    <property type="entry name" value="Polysacc_synt"/>
    <property type="match status" value="1"/>
</dbReference>
<feature type="transmembrane region" description="Helical" evidence="6">
    <location>
        <begin position="346"/>
        <end position="366"/>
    </location>
</feature>
<dbReference type="CDD" id="cd13124">
    <property type="entry name" value="MATE_SpoVB_like"/>
    <property type="match status" value="1"/>
</dbReference>
<reference evidence="8" key="1">
    <citation type="submission" date="2016-10" db="EMBL/GenBank/DDBJ databases">
        <authorList>
            <person name="Varghese N."/>
            <person name="Submissions S."/>
        </authorList>
    </citation>
    <scope>NUCLEOTIDE SEQUENCE [LARGE SCALE GENOMIC DNA]</scope>
    <source>
        <strain evidence="8">DSM 4771</strain>
    </source>
</reference>